<keyword evidence="3" id="KW-1185">Reference proteome</keyword>
<evidence type="ECO:0000313" key="3">
    <source>
        <dbReference type="Proteomes" id="UP001497444"/>
    </source>
</evidence>
<dbReference type="PANTHER" id="PTHR33312:SF21">
    <property type="entry name" value="MEMBRANE-ASSOCIATED KINASE REGULATOR 3-RELATED"/>
    <property type="match status" value="1"/>
</dbReference>
<feature type="compositionally biased region" description="Acidic residues" evidence="1">
    <location>
        <begin position="163"/>
        <end position="173"/>
    </location>
</feature>
<feature type="compositionally biased region" description="Basic and acidic residues" evidence="1">
    <location>
        <begin position="472"/>
        <end position="481"/>
    </location>
</feature>
<evidence type="ECO:0000256" key="1">
    <source>
        <dbReference type="SAM" id="MobiDB-lite"/>
    </source>
</evidence>
<dbReference type="InterPro" id="IPR039620">
    <property type="entry name" value="BKI1/MAKR1/3/4"/>
</dbReference>
<feature type="compositionally biased region" description="Low complexity" evidence="1">
    <location>
        <begin position="361"/>
        <end position="382"/>
    </location>
</feature>
<dbReference type="Proteomes" id="UP001497444">
    <property type="component" value="Chromosome 8"/>
</dbReference>
<accession>A0ABP0XFV2</accession>
<gene>
    <name evidence="2" type="ORF">CSSPJE1EN1_LOCUS22724</name>
</gene>
<feature type="compositionally biased region" description="Basic and acidic residues" evidence="1">
    <location>
        <begin position="435"/>
        <end position="451"/>
    </location>
</feature>
<protein>
    <submittedName>
        <fullName evidence="2">Uncharacterized protein</fullName>
    </submittedName>
</protein>
<organism evidence="2 3">
    <name type="scientific">Sphagnum jensenii</name>
    <dbReference type="NCBI Taxonomy" id="128206"/>
    <lineage>
        <taxon>Eukaryota</taxon>
        <taxon>Viridiplantae</taxon>
        <taxon>Streptophyta</taxon>
        <taxon>Embryophyta</taxon>
        <taxon>Bryophyta</taxon>
        <taxon>Sphagnophytina</taxon>
        <taxon>Sphagnopsida</taxon>
        <taxon>Sphagnales</taxon>
        <taxon>Sphagnaceae</taxon>
        <taxon>Sphagnum</taxon>
    </lineage>
</organism>
<dbReference type="PANTHER" id="PTHR33312">
    <property type="entry name" value="MEMBRANE-ASSOCIATED KINASE REGULATOR 4-RELATED"/>
    <property type="match status" value="1"/>
</dbReference>
<feature type="compositionally biased region" description="Low complexity" evidence="1">
    <location>
        <begin position="238"/>
        <end position="273"/>
    </location>
</feature>
<proteinExistence type="predicted"/>
<name>A0ABP0XFV2_9BRYO</name>
<feature type="compositionally biased region" description="Basic and acidic residues" evidence="1">
    <location>
        <begin position="346"/>
        <end position="358"/>
    </location>
</feature>
<dbReference type="EMBL" id="OZ020103">
    <property type="protein sequence ID" value="CAK9277246.1"/>
    <property type="molecule type" value="Genomic_DNA"/>
</dbReference>
<feature type="compositionally biased region" description="Polar residues" evidence="1">
    <location>
        <begin position="452"/>
        <end position="461"/>
    </location>
</feature>
<feature type="compositionally biased region" description="Polar residues" evidence="1">
    <location>
        <begin position="505"/>
        <end position="522"/>
    </location>
</feature>
<evidence type="ECO:0000313" key="2">
    <source>
        <dbReference type="EMBL" id="CAK9277246.1"/>
    </source>
</evidence>
<feature type="region of interest" description="Disordered" evidence="1">
    <location>
        <begin position="342"/>
        <end position="481"/>
    </location>
</feature>
<feature type="region of interest" description="Disordered" evidence="1">
    <location>
        <begin position="157"/>
        <end position="177"/>
    </location>
</feature>
<feature type="region of interest" description="Disordered" evidence="1">
    <location>
        <begin position="499"/>
        <end position="541"/>
    </location>
</feature>
<reference evidence="2" key="1">
    <citation type="submission" date="2024-02" db="EMBL/GenBank/DDBJ databases">
        <authorList>
            <consortium name="ELIXIR-Norway"/>
            <consortium name="Elixir Norway"/>
        </authorList>
    </citation>
    <scope>NUCLEOTIDE SEQUENCE</scope>
</reference>
<feature type="region of interest" description="Disordered" evidence="1">
    <location>
        <begin position="238"/>
        <end position="295"/>
    </location>
</feature>
<sequence>MRWRGQWWNTEQGMVHHLEEQSRDDLQQPLAAASAEEMMAIDDWDGNEYDVVIRSSQRGCRRRLQQQQQQHVQREQLCLGMDVTLALHWESLINNSCRHSSSSREFEFDMGSAPEAAAEGGDEDGISPADELFYKGQLLPLHLRPRLQMVEKLSFENQQEKEADNDDDDEEEIAPSSSAAAAVIQGMMMVREPPSSNRSPAGGFSRLFQPGYNTKFGLNSTTEVAPVVEAAAAAAADYRSSSFRSQNSGSSSSMWESAADNSSRDSSGSSQDACFGTSNELDTTSTTTSGDSCKAPALKSSFFKEQPPFLHDREVFSTHSKQPEKSTVPSWIRPPFKWKVLFGVKQDGKKPSHPEKPPHAQQSRTTQQQRNRFSESYSSSACPPSPQHLNAPLPLSPRKQRNREQQAWSRESGQAGFVPFARAPEDKPGNSADEEERREACNVEEAPEFRHSQATPDSSETAEVELCSAAGDGREERLSKSRDRWTKYIKMLKPLSVKMMDNAPPRTSSSSLEAPGAISSSRKSGRLSFVKPAAEKKSAVAPRRKSLSGSLIFPSMSQTSTTRMAAIGWAAPRRSDGSDSSNNCGLLRQISHSTISDLQSSLQGAIAHCKQSHASASAHATTTRSSFVLRNNLLAP</sequence>